<dbReference type="GO" id="GO:0030864">
    <property type="term" value="C:cortical actin cytoskeleton"/>
    <property type="evidence" value="ECO:0007669"/>
    <property type="project" value="TreeGrafter"/>
</dbReference>
<dbReference type="GO" id="GO:0005096">
    <property type="term" value="F:GTPase activator activity"/>
    <property type="evidence" value="ECO:0007669"/>
    <property type="project" value="TreeGrafter"/>
</dbReference>
<keyword evidence="5" id="KW-1185">Reference proteome</keyword>
<evidence type="ECO:0000256" key="1">
    <source>
        <dbReference type="ARBA" id="ARBA00022574"/>
    </source>
</evidence>
<dbReference type="GO" id="GO:0030866">
    <property type="term" value="P:cortical actin cytoskeleton organization"/>
    <property type="evidence" value="ECO:0007669"/>
    <property type="project" value="TreeGrafter"/>
</dbReference>
<proteinExistence type="predicted"/>
<dbReference type="GO" id="GO:0045159">
    <property type="term" value="F:myosin II binding"/>
    <property type="evidence" value="ECO:0007669"/>
    <property type="project" value="TreeGrafter"/>
</dbReference>
<dbReference type="InterPro" id="IPR036322">
    <property type="entry name" value="WD40_repeat_dom_sf"/>
</dbReference>
<dbReference type="AlphaFoldDB" id="A0A8R1HMW6"/>
<dbReference type="InterPro" id="IPR013577">
    <property type="entry name" value="LLGL2"/>
</dbReference>
<protein>
    <recommendedName>
        <fullName evidence="3">Lethal giant larvae homologue 2 domain-containing protein</fullName>
    </recommendedName>
</protein>
<dbReference type="GO" id="GO:0032878">
    <property type="term" value="P:regulation of establishment or maintenance of cell polarity"/>
    <property type="evidence" value="ECO:0007669"/>
    <property type="project" value="TreeGrafter"/>
</dbReference>
<name>A0A8R1HMW6_CAEJA</name>
<reference evidence="5" key="1">
    <citation type="submission" date="2010-08" db="EMBL/GenBank/DDBJ databases">
        <authorList>
            <consortium name="Caenorhabditis japonica Sequencing Consortium"/>
            <person name="Wilson R.K."/>
        </authorList>
    </citation>
    <scope>NUCLEOTIDE SEQUENCE [LARGE SCALE GENOMIC DNA]</scope>
    <source>
        <strain evidence="5">DF5081</strain>
    </source>
</reference>
<reference evidence="4" key="2">
    <citation type="submission" date="2022-06" db="UniProtKB">
        <authorList>
            <consortium name="EnsemblMetazoa"/>
        </authorList>
    </citation>
    <scope>IDENTIFICATION</scope>
    <source>
        <strain evidence="4">DF5081</strain>
    </source>
</reference>
<dbReference type="PANTHER" id="PTHR10241">
    <property type="entry name" value="LETHAL 2 GIANT LARVAE PROTEIN"/>
    <property type="match status" value="1"/>
</dbReference>
<evidence type="ECO:0000313" key="4">
    <source>
        <dbReference type="EnsemblMetazoa" id="CJA06563.1"/>
    </source>
</evidence>
<feature type="domain" description="Lethal giant larvae homologue 2" evidence="3">
    <location>
        <begin position="273"/>
        <end position="368"/>
    </location>
</feature>
<dbReference type="GO" id="GO:0051294">
    <property type="term" value="P:establishment of spindle orientation"/>
    <property type="evidence" value="ECO:0007669"/>
    <property type="project" value="TreeGrafter"/>
</dbReference>
<evidence type="ECO:0000256" key="2">
    <source>
        <dbReference type="ARBA" id="ARBA00022737"/>
    </source>
</evidence>
<dbReference type="PRINTS" id="PR00962">
    <property type="entry name" value="LETHAL2GIANT"/>
</dbReference>
<dbReference type="EnsemblMetazoa" id="CJA06563.1">
    <property type="protein sequence ID" value="CJA06563.1"/>
    <property type="gene ID" value="WBGene00125767"/>
</dbReference>
<accession>A0A8R1HMW6</accession>
<organism evidence="4 5">
    <name type="scientific">Caenorhabditis japonica</name>
    <dbReference type="NCBI Taxonomy" id="281687"/>
    <lineage>
        <taxon>Eukaryota</taxon>
        <taxon>Metazoa</taxon>
        <taxon>Ecdysozoa</taxon>
        <taxon>Nematoda</taxon>
        <taxon>Chromadorea</taxon>
        <taxon>Rhabditida</taxon>
        <taxon>Rhabditina</taxon>
        <taxon>Rhabditomorpha</taxon>
        <taxon>Rhabditoidea</taxon>
        <taxon>Rhabditidae</taxon>
        <taxon>Peloderinae</taxon>
        <taxon>Caenorhabditis</taxon>
    </lineage>
</organism>
<sequence length="934" mass="106357">MSKFLQYIRSQFYIDNSETVFKDYIEFDEGNRGGFPSDIVAFNYHNGLVVVATSTAQVIFYGYNGASWSINLNSQNTSSSSTLQVNKICFVSSNTVFVLCHGPIIVPLQITDGIVTKLEEVKLETNSSFRWDFMHIQEKSDSENYLIYCLNNTIFRVMLDAMQPETLLTNEDIMLWTSGGGEISSITSLPKHSSSLLVIDKNGTVAYYNKTQFIMTVTLKNFEDEPIIKLCWCPNSPEVAYGISCNNKYSKWKITIHSDNRIRAQEINFDTSHNFGPYPCHEIKHFSICPDVTNDDQHFLIYQGGKSSGKNDDRDLLSFRHGDYFEKLELLSSVVGIANVDNCEEKGKNGFILICTKCEIIGIDLDKQPICVLQPRHFLSINISNPTAHGKVIEIEENIWDRIITASQNYWESNGMSSRDWPIFYQKNIVVDANKQRAAYRQVYISGHSNGNVCIWSTGGVNMSLLLVVRTSLEFETNSSTDNDSEYNYPNVCGAEKPVKKMGMYDPFDDEEELHIKLVTLDSKSGSLIVCNRGGYILLYDMNETPKKLPPWEPISTQVSNLTVENTKNKLKPRKTELEYSCGFHLRHRSDTLFPLVFNVNFNHKIRSIAFFHKYQCLAVGGSFGFTCMDVKHGYLVYSKSYNDPSNTSNIGSSQLQRYRSLKKSLRRTFRKKRKPVVIENSSHVESTEPTFENAINNEINKESYVERPIETKTDSEMHNDPQSRQVTCIKILRFPLEDEKRVDDVLAVGLNNGTVYFYTVTEHDVGLRMTFNVEQIKTIAINRKQPILNIDITNDQGYFSASTKLIVITDEELRVYNCLPMLKRNSYKITALEGLKIRNGAVTRLSNKKVSNSYELFALLLTNNGNLRIHSTSKPAVFETRPFIDSTDAIAMDSICLSRDGDSAYLIKSSELQRSTINGHFRGWKVLRNNNTN</sequence>
<dbReference type="GO" id="GO:0019905">
    <property type="term" value="F:syntaxin binding"/>
    <property type="evidence" value="ECO:0007669"/>
    <property type="project" value="TreeGrafter"/>
</dbReference>
<keyword evidence="1" id="KW-0853">WD repeat</keyword>
<dbReference type="InterPro" id="IPR000664">
    <property type="entry name" value="Lethal2_giant"/>
</dbReference>
<dbReference type="Pfam" id="PF08366">
    <property type="entry name" value="LLGL"/>
    <property type="match status" value="1"/>
</dbReference>
<dbReference type="GO" id="GO:0005886">
    <property type="term" value="C:plasma membrane"/>
    <property type="evidence" value="ECO:0007669"/>
    <property type="project" value="TreeGrafter"/>
</dbReference>
<keyword evidence="2" id="KW-0677">Repeat</keyword>
<evidence type="ECO:0000259" key="3">
    <source>
        <dbReference type="Pfam" id="PF08366"/>
    </source>
</evidence>
<dbReference type="Proteomes" id="UP000005237">
    <property type="component" value="Unassembled WGS sequence"/>
</dbReference>
<dbReference type="GO" id="GO:0006893">
    <property type="term" value="P:Golgi to plasma membrane transport"/>
    <property type="evidence" value="ECO:0007669"/>
    <property type="project" value="TreeGrafter"/>
</dbReference>
<evidence type="ECO:0000313" key="5">
    <source>
        <dbReference type="Proteomes" id="UP000005237"/>
    </source>
</evidence>
<dbReference type="SUPFAM" id="SSF50978">
    <property type="entry name" value="WD40 repeat-like"/>
    <property type="match status" value="2"/>
</dbReference>
<dbReference type="PANTHER" id="PTHR10241:SF29">
    <property type="entry name" value="LETHAL(2) GIANT LARVAE PROTEIN"/>
    <property type="match status" value="1"/>
</dbReference>
<dbReference type="GO" id="GO:0008593">
    <property type="term" value="P:regulation of Notch signaling pathway"/>
    <property type="evidence" value="ECO:0007669"/>
    <property type="project" value="TreeGrafter"/>
</dbReference>